<evidence type="ECO:0000259" key="1">
    <source>
        <dbReference type="Pfam" id="PF14420"/>
    </source>
</evidence>
<proteinExistence type="predicted"/>
<evidence type="ECO:0000313" key="3">
    <source>
        <dbReference type="Proteomes" id="UP000800093"/>
    </source>
</evidence>
<dbReference type="OrthoDB" id="3910313at2759"/>
<protein>
    <recommendedName>
        <fullName evidence="1">Clr5 domain-containing protein</fullName>
    </recommendedName>
</protein>
<organism evidence="2 3">
    <name type="scientific">Lojkania enalia</name>
    <dbReference type="NCBI Taxonomy" id="147567"/>
    <lineage>
        <taxon>Eukaryota</taxon>
        <taxon>Fungi</taxon>
        <taxon>Dikarya</taxon>
        <taxon>Ascomycota</taxon>
        <taxon>Pezizomycotina</taxon>
        <taxon>Dothideomycetes</taxon>
        <taxon>Pleosporomycetidae</taxon>
        <taxon>Pleosporales</taxon>
        <taxon>Pleosporales incertae sedis</taxon>
        <taxon>Lojkania</taxon>
    </lineage>
</organism>
<gene>
    <name evidence="2" type="ORF">CC78DRAFT_579384</name>
</gene>
<feature type="domain" description="Clr5" evidence="1">
    <location>
        <begin position="14"/>
        <end position="66"/>
    </location>
</feature>
<keyword evidence="3" id="KW-1185">Reference proteome</keyword>
<dbReference type="Pfam" id="PF14420">
    <property type="entry name" value="Clr5"/>
    <property type="match status" value="1"/>
</dbReference>
<dbReference type="EMBL" id="ML986607">
    <property type="protein sequence ID" value="KAF2265408.1"/>
    <property type="molecule type" value="Genomic_DNA"/>
</dbReference>
<dbReference type="Proteomes" id="UP000800093">
    <property type="component" value="Unassembled WGS sequence"/>
</dbReference>
<comment type="caution">
    <text evidence="2">The sequence shown here is derived from an EMBL/GenBank/DDBJ whole genome shotgun (WGS) entry which is preliminary data.</text>
</comment>
<reference evidence="3" key="1">
    <citation type="journal article" date="2020" name="Stud. Mycol.">
        <title>101 Dothideomycetes genomes: A test case for predicting lifestyles and emergence of pathogens.</title>
        <authorList>
            <person name="Haridas S."/>
            <person name="Albert R."/>
            <person name="Binder M."/>
            <person name="Bloem J."/>
            <person name="LaButti K."/>
            <person name="Salamov A."/>
            <person name="Andreopoulos B."/>
            <person name="Baker S."/>
            <person name="Barry K."/>
            <person name="Bills G."/>
            <person name="Bluhm B."/>
            <person name="Cannon C."/>
            <person name="Castanera R."/>
            <person name="Culley D."/>
            <person name="Daum C."/>
            <person name="Ezra D."/>
            <person name="Gonzalez J."/>
            <person name="Henrissat B."/>
            <person name="Kuo A."/>
            <person name="Liang C."/>
            <person name="Lipzen A."/>
            <person name="Lutzoni F."/>
            <person name="Magnuson J."/>
            <person name="Mondo S."/>
            <person name="Nolan M."/>
            <person name="Ohm R."/>
            <person name="Pangilinan J."/>
            <person name="Park H.-J."/>
            <person name="Ramirez L."/>
            <person name="Alfaro M."/>
            <person name="Sun H."/>
            <person name="Tritt A."/>
            <person name="Yoshinaga Y."/>
            <person name="Zwiers L.-H."/>
            <person name="Turgeon B."/>
            <person name="Goodwin S."/>
            <person name="Spatafora J."/>
            <person name="Crous P."/>
            <person name="Grigoriev I."/>
        </authorList>
    </citation>
    <scope>NUCLEOTIDE SEQUENCE [LARGE SCALE GENOMIC DNA]</scope>
    <source>
        <strain evidence="3">CBS 304.66</strain>
    </source>
</reference>
<dbReference type="InterPro" id="IPR025676">
    <property type="entry name" value="Clr5_dom"/>
</dbReference>
<accession>A0A9P4N4Y7</accession>
<dbReference type="PANTHER" id="PTHR38788:SF3">
    <property type="entry name" value="CLR5 DOMAIN-CONTAINING PROTEIN"/>
    <property type="match status" value="1"/>
</dbReference>
<name>A0A9P4N4Y7_9PLEO</name>
<evidence type="ECO:0000313" key="2">
    <source>
        <dbReference type="EMBL" id="KAF2265408.1"/>
    </source>
</evidence>
<dbReference type="PANTHER" id="PTHR38788">
    <property type="entry name" value="CLR5 DOMAIN-CONTAINING PROTEIN"/>
    <property type="match status" value="1"/>
</dbReference>
<sequence length="233" mass="27248">MSGQRRRRIAGNIWESHKRTIHRLYIEEDRKLDGEDGLINVMERVYHFEASKSQFELQLKRWQFKKYSTKRQWQTVSKILDERSAKGKSSDVFIHGVPLSRHKVRKEIARHRRNRTFDEDSIELLENLPEHIEIHSPPILSLTSTTNSDMDCLDTIFPEEQAASGSIAEEISDDNLSLVRRDTLPIQNSSQEGYATTQIDFVRTPQMNELDLRYQPLSPVDRNNPFEQFLGPL</sequence>
<dbReference type="AlphaFoldDB" id="A0A9P4N4Y7"/>